<dbReference type="InterPro" id="IPR018379">
    <property type="entry name" value="BEN_domain"/>
</dbReference>
<dbReference type="Proteomes" id="UP000478052">
    <property type="component" value="Unassembled WGS sequence"/>
</dbReference>
<evidence type="ECO:0000313" key="2">
    <source>
        <dbReference type="EMBL" id="KAF0702924.1"/>
    </source>
</evidence>
<accession>A0A6G0VNE9</accession>
<name>A0A6G0VNE9_APHCR</name>
<feature type="domain" description="BEN" evidence="1">
    <location>
        <begin position="48"/>
        <end position="168"/>
    </location>
</feature>
<reference evidence="2 3" key="1">
    <citation type="submission" date="2019-08" db="EMBL/GenBank/DDBJ databases">
        <title>Whole genome of Aphis craccivora.</title>
        <authorList>
            <person name="Voronova N.V."/>
            <person name="Shulinski R.S."/>
            <person name="Bandarenka Y.V."/>
            <person name="Zhorov D.G."/>
            <person name="Warner D."/>
        </authorList>
    </citation>
    <scope>NUCLEOTIDE SEQUENCE [LARGE SCALE GENOMIC DNA]</scope>
    <source>
        <strain evidence="2">180601</strain>
        <tissue evidence="2">Whole Body</tissue>
    </source>
</reference>
<sequence length="543" mass="62192">MYLNRLDKKLDLILERLNYSSNSVRVPIDSKFLNSFPLQDIDDLKEIEENIKSEDYKTKMKNLISSIGGTSIKNFVKRVLGRLFSNKLASECSWSGFKNNFRLDNLALIMLVKEIAYEHFKMDDSSFENIIKDWFRHGSQRLALYYTNETKKLNKLIRIYFYEFQFKKSKPLHLMSRRHFNRHTTSINKEKVGDNQSTIFASECLIPTKESVNSDNVLPSDEHPNTIEGLGLQSTNINFCNNFNDSNIPLTCDNDNIVNQLFTISGTQIEKGSILNKKLCQLIIKYKISHNCVNELLEILRSEGLDVPKDARTLLKTPKSKSHEINHIGNGSYIHIGVEFMIKPVLELYFDNLIHLDTLLLSINVDGLSITNSSKSSFWPILISFVNIPILAKIVLPVGIFHGKSSKPGSVFSFFNPFISEMTSLFSNGIHINGKKFLFSIGQIICDAPAKAFLLNVKQFNAYHSCNSCIEEGTYSNRRMCFLGIDAPLRTNESFRLKSDENYHKGPCPFEELPIDITSVVVLEYMHNVCLGIMKRLLQFWKN</sequence>
<dbReference type="PANTHER" id="PTHR33053">
    <property type="entry name" value="PROTEIN, PUTATIVE-RELATED"/>
    <property type="match status" value="1"/>
</dbReference>
<evidence type="ECO:0000313" key="3">
    <source>
        <dbReference type="Proteomes" id="UP000478052"/>
    </source>
</evidence>
<dbReference type="OrthoDB" id="6587892at2759"/>
<dbReference type="InterPro" id="IPR032071">
    <property type="entry name" value="DUF4806"/>
</dbReference>
<keyword evidence="3" id="KW-1185">Reference proteome</keyword>
<organism evidence="2 3">
    <name type="scientific">Aphis craccivora</name>
    <name type="common">Cowpea aphid</name>
    <dbReference type="NCBI Taxonomy" id="307492"/>
    <lineage>
        <taxon>Eukaryota</taxon>
        <taxon>Metazoa</taxon>
        <taxon>Ecdysozoa</taxon>
        <taxon>Arthropoda</taxon>
        <taxon>Hexapoda</taxon>
        <taxon>Insecta</taxon>
        <taxon>Pterygota</taxon>
        <taxon>Neoptera</taxon>
        <taxon>Paraneoptera</taxon>
        <taxon>Hemiptera</taxon>
        <taxon>Sternorrhyncha</taxon>
        <taxon>Aphidomorpha</taxon>
        <taxon>Aphidoidea</taxon>
        <taxon>Aphididae</taxon>
        <taxon>Aphidini</taxon>
        <taxon>Aphis</taxon>
        <taxon>Aphis</taxon>
    </lineage>
</organism>
<gene>
    <name evidence="2" type="ORF">FWK35_00035005</name>
</gene>
<dbReference type="Pfam" id="PF16064">
    <property type="entry name" value="DUF4806"/>
    <property type="match status" value="1"/>
</dbReference>
<dbReference type="EMBL" id="VUJU01014116">
    <property type="protein sequence ID" value="KAF0702924.1"/>
    <property type="molecule type" value="Genomic_DNA"/>
</dbReference>
<comment type="caution">
    <text evidence="2">The sequence shown here is derived from an EMBL/GenBank/DDBJ whole genome shotgun (WGS) entry which is preliminary data.</text>
</comment>
<evidence type="ECO:0000259" key="1">
    <source>
        <dbReference type="PROSITE" id="PS51457"/>
    </source>
</evidence>
<dbReference type="PANTHER" id="PTHR33053:SF24">
    <property type="entry name" value="TRANSPOSASE DOMAIN-CONTAINING PROTEIN"/>
    <property type="match status" value="1"/>
</dbReference>
<protein>
    <submittedName>
        <fullName evidence="2">DUF4806 domain-containing protein</fullName>
    </submittedName>
</protein>
<dbReference type="AlphaFoldDB" id="A0A6G0VNE9"/>
<dbReference type="GO" id="GO:0003677">
    <property type="term" value="F:DNA binding"/>
    <property type="evidence" value="ECO:0007669"/>
    <property type="project" value="InterPro"/>
</dbReference>
<proteinExistence type="predicted"/>
<feature type="non-terminal residue" evidence="2">
    <location>
        <position position="543"/>
    </location>
</feature>
<dbReference type="PROSITE" id="PS51457">
    <property type="entry name" value="BEN"/>
    <property type="match status" value="1"/>
</dbReference>